<dbReference type="EMBL" id="CAQQ02127693">
    <property type="status" value="NOT_ANNOTATED_CDS"/>
    <property type="molecule type" value="Genomic_DNA"/>
</dbReference>
<dbReference type="HOGENOM" id="CLU_2017850_0_0_1"/>
<dbReference type="AlphaFoldDB" id="T1GP99"/>
<protein>
    <submittedName>
        <fullName evidence="1">Uncharacterized protein</fullName>
    </submittedName>
</protein>
<reference evidence="2" key="1">
    <citation type="submission" date="2013-02" db="EMBL/GenBank/DDBJ databases">
        <authorList>
            <person name="Hughes D."/>
        </authorList>
    </citation>
    <scope>NUCLEOTIDE SEQUENCE</scope>
    <source>
        <strain>Durham</strain>
        <strain evidence="2">NC isolate 2 -- Noor lab</strain>
    </source>
</reference>
<reference evidence="1" key="2">
    <citation type="submission" date="2015-06" db="UniProtKB">
        <authorList>
            <consortium name="EnsemblMetazoa"/>
        </authorList>
    </citation>
    <scope>IDENTIFICATION</scope>
</reference>
<keyword evidence="2" id="KW-1185">Reference proteome</keyword>
<organism evidence="1 2">
    <name type="scientific">Megaselia scalaris</name>
    <name type="common">Humpbacked fly</name>
    <name type="synonym">Phora scalaris</name>
    <dbReference type="NCBI Taxonomy" id="36166"/>
    <lineage>
        <taxon>Eukaryota</taxon>
        <taxon>Metazoa</taxon>
        <taxon>Ecdysozoa</taxon>
        <taxon>Arthropoda</taxon>
        <taxon>Hexapoda</taxon>
        <taxon>Insecta</taxon>
        <taxon>Pterygota</taxon>
        <taxon>Neoptera</taxon>
        <taxon>Endopterygota</taxon>
        <taxon>Diptera</taxon>
        <taxon>Brachycera</taxon>
        <taxon>Muscomorpha</taxon>
        <taxon>Platypezoidea</taxon>
        <taxon>Phoridae</taxon>
        <taxon>Megaseliini</taxon>
        <taxon>Megaselia</taxon>
    </lineage>
</organism>
<dbReference type="Proteomes" id="UP000015102">
    <property type="component" value="Unassembled WGS sequence"/>
</dbReference>
<name>T1GP99_MEGSC</name>
<proteinExistence type="predicted"/>
<evidence type="ECO:0000313" key="2">
    <source>
        <dbReference type="Proteomes" id="UP000015102"/>
    </source>
</evidence>
<sequence length="123" mass="13746">MAACFGMTGCLSSTPTMSLEVFLNYRSQKYSSPTERGSFQGKKLWSQGDSFRMESIATKIVDIGKPNTDYIGQEYNFNFISNILIPERDSWKQGEILTPGELSVFTGSNGWIKDIGRYGFKSG</sequence>
<dbReference type="EnsemblMetazoa" id="MESCA005421-RA">
    <property type="protein sequence ID" value="MESCA005421-PA"/>
    <property type="gene ID" value="MESCA005421"/>
</dbReference>
<accession>T1GP99</accession>
<evidence type="ECO:0000313" key="1">
    <source>
        <dbReference type="EnsemblMetazoa" id="MESCA005421-PA"/>
    </source>
</evidence>